<comment type="caution">
    <text evidence="1">The sequence shown here is derived from an EMBL/GenBank/DDBJ whole genome shotgun (WGS) entry which is preliminary data.</text>
</comment>
<accession>A0AAD8JYJ9</accession>
<dbReference type="EMBL" id="JAUHHV010000010">
    <property type="protein sequence ID" value="KAK1409900.1"/>
    <property type="molecule type" value="Genomic_DNA"/>
</dbReference>
<name>A0AAD8JYJ9_TARER</name>
<protein>
    <submittedName>
        <fullName evidence="1">Uncharacterized protein</fullName>
    </submittedName>
</protein>
<evidence type="ECO:0000313" key="1">
    <source>
        <dbReference type="EMBL" id="KAK1409900.1"/>
    </source>
</evidence>
<dbReference type="Proteomes" id="UP001229421">
    <property type="component" value="Unassembled WGS sequence"/>
</dbReference>
<keyword evidence="2" id="KW-1185">Reference proteome</keyword>
<evidence type="ECO:0000313" key="2">
    <source>
        <dbReference type="Proteomes" id="UP001229421"/>
    </source>
</evidence>
<gene>
    <name evidence="1" type="ORF">QVD17_36429</name>
</gene>
<dbReference type="AlphaFoldDB" id="A0AAD8JYJ9"/>
<reference evidence="1" key="1">
    <citation type="journal article" date="2023" name="bioRxiv">
        <title>Improved chromosome-level genome assembly for marigold (Tagetes erecta).</title>
        <authorList>
            <person name="Jiang F."/>
            <person name="Yuan L."/>
            <person name="Wang S."/>
            <person name="Wang H."/>
            <person name="Xu D."/>
            <person name="Wang A."/>
            <person name="Fan W."/>
        </authorList>
    </citation>
    <scope>NUCLEOTIDE SEQUENCE</scope>
    <source>
        <strain evidence="1">WSJ</strain>
        <tissue evidence="1">Leaf</tissue>
    </source>
</reference>
<organism evidence="1 2">
    <name type="scientific">Tagetes erecta</name>
    <name type="common">African marigold</name>
    <dbReference type="NCBI Taxonomy" id="13708"/>
    <lineage>
        <taxon>Eukaryota</taxon>
        <taxon>Viridiplantae</taxon>
        <taxon>Streptophyta</taxon>
        <taxon>Embryophyta</taxon>
        <taxon>Tracheophyta</taxon>
        <taxon>Spermatophyta</taxon>
        <taxon>Magnoliopsida</taxon>
        <taxon>eudicotyledons</taxon>
        <taxon>Gunneridae</taxon>
        <taxon>Pentapetalae</taxon>
        <taxon>asterids</taxon>
        <taxon>campanulids</taxon>
        <taxon>Asterales</taxon>
        <taxon>Asteraceae</taxon>
        <taxon>Asteroideae</taxon>
        <taxon>Heliantheae alliance</taxon>
        <taxon>Tageteae</taxon>
        <taxon>Tagetes</taxon>
    </lineage>
</organism>
<proteinExistence type="predicted"/>
<sequence>MGEQKLFNFNTFHFLNMDFSINMGFGGMRPQSTHKEKIEMWIVVCGHKISMLTYYAALNEEMKVHHRELFSECS</sequence>